<dbReference type="PRINTS" id="PR00385">
    <property type="entry name" value="P450"/>
</dbReference>
<keyword evidence="11" id="KW-0472">Membrane</keyword>
<dbReference type="Proteomes" id="UP000027265">
    <property type="component" value="Unassembled WGS sequence"/>
</dbReference>
<feature type="binding site" description="axial binding residue" evidence="9">
    <location>
        <position position="523"/>
    </location>
    <ligand>
        <name>heme</name>
        <dbReference type="ChEBI" id="CHEBI:30413"/>
    </ligand>
    <ligandPart>
        <name>Fe</name>
        <dbReference type="ChEBI" id="CHEBI:18248"/>
    </ligandPart>
</feature>
<dbReference type="InterPro" id="IPR017972">
    <property type="entry name" value="Cyt_P450_CS"/>
</dbReference>
<keyword evidence="7 9" id="KW-0408">Iron</keyword>
<dbReference type="GO" id="GO:0016705">
    <property type="term" value="F:oxidoreductase activity, acting on paired donors, with incorporation or reduction of molecular oxygen"/>
    <property type="evidence" value="ECO:0007669"/>
    <property type="project" value="InterPro"/>
</dbReference>
<proteinExistence type="inferred from homology"/>
<dbReference type="Gene3D" id="1.10.630.10">
    <property type="entry name" value="Cytochrome P450"/>
    <property type="match status" value="1"/>
</dbReference>
<evidence type="ECO:0000256" key="8">
    <source>
        <dbReference type="ARBA" id="ARBA00023033"/>
    </source>
</evidence>
<feature type="transmembrane region" description="Helical" evidence="11">
    <location>
        <begin position="84"/>
        <end position="104"/>
    </location>
</feature>
<organism evidence="12 13">
    <name type="scientific">Jaapia argillacea MUCL 33604</name>
    <dbReference type="NCBI Taxonomy" id="933084"/>
    <lineage>
        <taxon>Eukaryota</taxon>
        <taxon>Fungi</taxon>
        <taxon>Dikarya</taxon>
        <taxon>Basidiomycota</taxon>
        <taxon>Agaricomycotina</taxon>
        <taxon>Agaricomycetes</taxon>
        <taxon>Agaricomycetidae</taxon>
        <taxon>Jaapiales</taxon>
        <taxon>Jaapiaceae</taxon>
        <taxon>Jaapia</taxon>
    </lineage>
</organism>
<comment type="cofactor">
    <cofactor evidence="1 9">
        <name>heme</name>
        <dbReference type="ChEBI" id="CHEBI:30413"/>
    </cofactor>
</comment>
<evidence type="ECO:0000256" key="5">
    <source>
        <dbReference type="ARBA" id="ARBA00022723"/>
    </source>
</evidence>
<dbReference type="STRING" id="933084.A0A067PEG9"/>
<evidence type="ECO:0000256" key="3">
    <source>
        <dbReference type="ARBA" id="ARBA00010617"/>
    </source>
</evidence>
<dbReference type="GO" id="GO:0020037">
    <property type="term" value="F:heme binding"/>
    <property type="evidence" value="ECO:0007669"/>
    <property type="project" value="InterPro"/>
</dbReference>
<keyword evidence="4 9" id="KW-0349">Heme</keyword>
<dbReference type="InterPro" id="IPR050364">
    <property type="entry name" value="Cytochrome_P450_fung"/>
</dbReference>
<dbReference type="CDD" id="cd11065">
    <property type="entry name" value="CYP64-like"/>
    <property type="match status" value="1"/>
</dbReference>
<keyword evidence="8 10" id="KW-0503">Monooxygenase</keyword>
<dbReference type="InterPro" id="IPR036396">
    <property type="entry name" value="Cyt_P450_sf"/>
</dbReference>
<dbReference type="HOGENOM" id="CLU_001570_2_3_1"/>
<keyword evidence="13" id="KW-1185">Reference proteome</keyword>
<sequence length="592" mass="66578">MAGNPPILGSEPGVVPRDKVYTLLLRMPLIDSNGDEITRSLQLNQECNPILTSLDPLSPPIDPLDVLVMTSFSDFLFLSDASPLLRPSFLFFIFSGILVGYLFVGWFRSRKKHSLCPPGPSGVPILGNIFHMPTEASWITFSRWGEIWGDIISVRVLQQPIIILNSASIATEMLNKKSAIYSDRPTMMMGGELAGWKNMLALTRYNTHGDRFRKYRRYIHRVLGTPASIEKYYHVEEEETLRFLRRVVRDPDDVQQHIRKSIGAVVLKISHGYNVQDSNDPFVDIADRANAQLSCSLAPGAYLVDLFPILRHVPEWFPFANFKRTAASWANTLNDVIDLPFDFVKREMFAGTAVHSFTSDLLQEDLDFNEENIVKWAAASLYSGGADTSVSTIHSFFLAMVLYPEVQKKAQAEIDRVVGNDRLPTYSDRENLPYVEAIISEVLRWKPVAPLGLPHRVMKDDVHAGYHIPKDSIIIANIWQFLHDPRSYHDPEEFNPERFLPTGTRAPEPDPRTVCFGFGRRTCPGIHLAEASVYLFCARALATLNISKIVENGVVVEPVCESTSGFLSHPKPFRCNITPRSPKALGLVEVAL</sequence>
<dbReference type="InParanoid" id="A0A067PEG9"/>
<dbReference type="Pfam" id="PF00067">
    <property type="entry name" value="p450"/>
    <property type="match status" value="1"/>
</dbReference>
<evidence type="ECO:0000313" key="13">
    <source>
        <dbReference type="Proteomes" id="UP000027265"/>
    </source>
</evidence>
<dbReference type="EMBL" id="KL197741">
    <property type="protein sequence ID" value="KDQ52240.1"/>
    <property type="molecule type" value="Genomic_DNA"/>
</dbReference>
<dbReference type="PANTHER" id="PTHR46300">
    <property type="entry name" value="P450, PUTATIVE (EUROFUNG)-RELATED-RELATED"/>
    <property type="match status" value="1"/>
</dbReference>
<dbReference type="PRINTS" id="PR00463">
    <property type="entry name" value="EP450I"/>
</dbReference>
<evidence type="ECO:0000256" key="6">
    <source>
        <dbReference type="ARBA" id="ARBA00023002"/>
    </source>
</evidence>
<evidence type="ECO:0008006" key="14">
    <source>
        <dbReference type="Google" id="ProtNLM"/>
    </source>
</evidence>
<keyword evidence="6 10" id="KW-0560">Oxidoreductase</keyword>
<accession>A0A067PEG9</accession>
<evidence type="ECO:0000256" key="4">
    <source>
        <dbReference type="ARBA" id="ARBA00022617"/>
    </source>
</evidence>
<dbReference type="GO" id="GO:0004497">
    <property type="term" value="F:monooxygenase activity"/>
    <property type="evidence" value="ECO:0007669"/>
    <property type="project" value="UniProtKB-KW"/>
</dbReference>
<dbReference type="SUPFAM" id="SSF48264">
    <property type="entry name" value="Cytochrome P450"/>
    <property type="match status" value="1"/>
</dbReference>
<evidence type="ECO:0000256" key="10">
    <source>
        <dbReference type="RuleBase" id="RU000461"/>
    </source>
</evidence>
<keyword evidence="5 9" id="KW-0479">Metal-binding</keyword>
<evidence type="ECO:0000313" key="12">
    <source>
        <dbReference type="EMBL" id="KDQ52240.1"/>
    </source>
</evidence>
<dbReference type="GO" id="GO:0005506">
    <property type="term" value="F:iron ion binding"/>
    <property type="evidence" value="ECO:0007669"/>
    <property type="project" value="InterPro"/>
</dbReference>
<dbReference type="AlphaFoldDB" id="A0A067PEG9"/>
<evidence type="ECO:0000256" key="9">
    <source>
        <dbReference type="PIRSR" id="PIRSR602401-1"/>
    </source>
</evidence>
<evidence type="ECO:0000256" key="2">
    <source>
        <dbReference type="ARBA" id="ARBA00005179"/>
    </source>
</evidence>
<evidence type="ECO:0000256" key="7">
    <source>
        <dbReference type="ARBA" id="ARBA00023004"/>
    </source>
</evidence>
<dbReference type="OrthoDB" id="2789670at2759"/>
<evidence type="ECO:0000256" key="1">
    <source>
        <dbReference type="ARBA" id="ARBA00001971"/>
    </source>
</evidence>
<name>A0A067PEG9_9AGAM</name>
<keyword evidence="11" id="KW-0812">Transmembrane</keyword>
<comment type="pathway">
    <text evidence="2">Secondary metabolite biosynthesis.</text>
</comment>
<dbReference type="InterPro" id="IPR001128">
    <property type="entry name" value="Cyt_P450"/>
</dbReference>
<comment type="similarity">
    <text evidence="3 10">Belongs to the cytochrome P450 family.</text>
</comment>
<dbReference type="PANTHER" id="PTHR46300:SF7">
    <property type="entry name" value="P450, PUTATIVE (EUROFUNG)-RELATED"/>
    <property type="match status" value="1"/>
</dbReference>
<reference evidence="13" key="1">
    <citation type="journal article" date="2014" name="Proc. Natl. Acad. Sci. U.S.A.">
        <title>Extensive sampling of basidiomycete genomes demonstrates inadequacy of the white-rot/brown-rot paradigm for wood decay fungi.</title>
        <authorList>
            <person name="Riley R."/>
            <person name="Salamov A.A."/>
            <person name="Brown D.W."/>
            <person name="Nagy L.G."/>
            <person name="Floudas D."/>
            <person name="Held B.W."/>
            <person name="Levasseur A."/>
            <person name="Lombard V."/>
            <person name="Morin E."/>
            <person name="Otillar R."/>
            <person name="Lindquist E.A."/>
            <person name="Sun H."/>
            <person name="LaButti K.M."/>
            <person name="Schmutz J."/>
            <person name="Jabbour D."/>
            <person name="Luo H."/>
            <person name="Baker S.E."/>
            <person name="Pisabarro A.G."/>
            <person name="Walton J.D."/>
            <person name="Blanchette R.A."/>
            <person name="Henrissat B."/>
            <person name="Martin F."/>
            <person name="Cullen D."/>
            <person name="Hibbett D.S."/>
            <person name="Grigoriev I.V."/>
        </authorList>
    </citation>
    <scope>NUCLEOTIDE SEQUENCE [LARGE SCALE GENOMIC DNA]</scope>
    <source>
        <strain evidence="13">MUCL 33604</strain>
    </source>
</reference>
<evidence type="ECO:0000256" key="11">
    <source>
        <dbReference type="SAM" id="Phobius"/>
    </source>
</evidence>
<dbReference type="InterPro" id="IPR002401">
    <property type="entry name" value="Cyt_P450_E_grp-I"/>
</dbReference>
<protein>
    <recommendedName>
        <fullName evidence="14">Cytochrome P450</fullName>
    </recommendedName>
</protein>
<keyword evidence="11" id="KW-1133">Transmembrane helix</keyword>
<dbReference type="PROSITE" id="PS00086">
    <property type="entry name" value="CYTOCHROME_P450"/>
    <property type="match status" value="1"/>
</dbReference>
<gene>
    <name evidence="12" type="ORF">JAAARDRAFT_40360</name>
</gene>